<feature type="region of interest" description="Disordered" evidence="1">
    <location>
        <begin position="63"/>
        <end position="209"/>
    </location>
</feature>
<reference evidence="2" key="1">
    <citation type="journal article" date="2020" name="Stud. Mycol.">
        <title>101 Dothideomycetes genomes: a test case for predicting lifestyles and emergence of pathogens.</title>
        <authorList>
            <person name="Haridas S."/>
            <person name="Albert R."/>
            <person name="Binder M."/>
            <person name="Bloem J."/>
            <person name="Labutti K."/>
            <person name="Salamov A."/>
            <person name="Andreopoulos B."/>
            <person name="Baker S."/>
            <person name="Barry K."/>
            <person name="Bills G."/>
            <person name="Bluhm B."/>
            <person name="Cannon C."/>
            <person name="Castanera R."/>
            <person name="Culley D."/>
            <person name="Daum C."/>
            <person name="Ezra D."/>
            <person name="Gonzalez J."/>
            <person name="Henrissat B."/>
            <person name="Kuo A."/>
            <person name="Liang C."/>
            <person name="Lipzen A."/>
            <person name="Lutzoni F."/>
            <person name="Magnuson J."/>
            <person name="Mondo S."/>
            <person name="Nolan M."/>
            <person name="Ohm R."/>
            <person name="Pangilinan J."/>
            <person name="Park H.-J."/>
            <person name="Ramirez L."/>
            <person name="Alfaro M."/>
            <person name="Sun H."/>
            <person name="Tritt A."/>
            <person name="Yoshinaga Y."/>
            <person name="Zwiers L.-H."/>
            <person name="Turgeon B."/>
            <person name="Goodwin S."/>
            <person name="Spatafora J."/>
            <person name="Crous P."/>
            <person name="Grigoriev I."/>
        </authorList>
    </citation>
    <scope>NUCLEOTIDE SEQUENCE</scope>
    <source>
        <strain evidence="2">Tuck. ex Michener</strain>
    </source>
</reference>
<sequence>MSIARAFTTRRAKRPEISEPQNTTGMARAFSTRAPGKQSLTGHQISGPVALLSTTNMLSYNAPDIQGTPRIRHASTGSATDMPNIRTTSTSSSSSHRSIPESENGNTSPDTMTDASSVTDSGPPSPEPNHLSTYFQAPVKGLPRSRSTTSLHSKASHGKTLSVESVPSIPQRAPSHSKRAHQDMARKRSLNHHGSVPNFRDSKDSARGPAEVFARGSVEPNHPFGKELNQLMEVAEEFNGAVRNIELDEDYSFMQTRGLGRFDANTYMLEISGLYSTRFEDQIAVVEPAWI</sequence>
<evidence type="ECO:0000313" key="3">
    <source>
        <dbReference type="Proteomes" id="UP000800092"/>
    </source>
</evidence>
<protein>
    <submittedName>
        <fullName evidence="2">Uncharacterized protein</fullName>
    </submittedName>
</protein>
<name>A0A6A6HAF5_VIRVR</name>
<organism evidence="2 3">
    <name type="scientific">Viridothelium virens</name>
    <name type="common">Speckled blister lichen</name>
    <name type="synonym">Trypethelium virens</name>
    <dbReference type="NCBI Taxonomy" id="1048519"/>
    <lineage>
        <taxon>Eukaryota</taxon>
        <taxon>Fungi</taxon>
        <taxon>Dikarya</taxon>
        <taxon>Ascomycota</taxon>
        <taxon>Pezizomycotina</taxon>
        <taxon>Dothideomycetes</taxon>
        <taxon>Dothideomycetes incertae sedis</taxon>
        <taxon>Trypetheliales</taxon>
        <taxon>Trypetheliaceae</taxon>
        <taxon>Viridothelium</taxon>
    </lineage>
</organism>
<dbReference type="OrthoDB" id="5419666at2759"/>
<dbReference type="Proteomes" id="UP000800092">
    <property type="component" value="Unassembled WGS sequence"/>
</dbReference>
<evidence type="ECO:0000313" key="2">
    <source>
        <dbReference type="EMBL" id="KAF2234997.1"/>
    </source>
</evidence>
<proteinExistence type="predicted"/>
<keyword evidence="3" id="KW-1185">Reference proteome</keyword>
<gene>
    <name evidence="2" type="ORF">EV356DRAFT_132947</name>
</gene>
<dbReference type="AlphaFoldDB" id="A0A6A6HAF5"/>
<dbReference type="EMBL" id="ML991794">
    <property type="protein sequence ID" value="KAF2234997.1"/>
    <property type="molecule type" value="Genomic_DNA"/>
</dbReference>
<accession>A0A6A6HAF5</accession>
<evidence type="ECO:0000256" key="1">
    <source>
        <dbReference type="SAM" id="MobiDB-lite"/>
    </source>
</evidence>
<feature type="region of interest" description="Disordered" evidence="1">
    <location>
        <begin position="1"/>
        <end position="26"/>
    </location>
</feature>
<feature type="compositionally biased region" description="Polar residues" evidence="1">
    <location>
        <begin position="101"/>
        <end position="122"/>
    </location>
</feature>